<protein>
    <recommendedName>
        <fullName evidence="4 8">Transcription elongation factor SPT4</fullName>
    </recommendedName>
</protein>
<evidence type="ECO:0000256" key="7">
    <source>
        <dbReference type="ARBA" id="ARBA00023328"/>
    </source>
</evidence>
<dbReference type="GO" id="GO:0031507">
    <property type="term" value="P:heterochromatin formation"/>
    <property type="evidence" value="ECO:0007669"/>
    <property type="project" value="EnsemblFungi"/>
</dbReference>
<evidence type="ECO:0000256" key="3">
    <source>
        <dbReference type="ARBA" id="ARBA00010464"/>
    </source>
</evidence>
<dbReference type="GO" id="GO:0032968">
    <property type="term" value="P:positive regulation of transcription elongation by RNA polymerase II"/>
    <property type="evidence" value="ECO:0007669"/>
    <property type="project" value="EnsemblFungi"/>
</dbReference>
<dbReference type="GO" id="GO:0000182">
    <property type="term" value="F:rDNA binding"/>
    <property type="evidence" value="ECO:0007669"/>
    <property type="project" value="EnsemblFungi"/>
</dbReference>
<dbReference type="STRING" id="675824.A0A1E3Q0V2"/>
<dbReference type="PIRSF" id="PIRSF025023">
    <property type="entry name" value="Spt4"/>
    <property type="match status" value="1"/>
</dbReference>
<sequence length="110" mass="12166">MSSRTERACLVCGIVRTFNAFCEQGCPNCDSLLSLQNSEENVHACTSPSFEGLVALSEPEKSWVARWLRIDGFQPGTYAVKVNGRLPEEIIQSLDAQGVKYRPRDGSVQD</sequence>
<dbReference type="Pfam" id="PF06093">
    <property type="entry name" value="Spt4"/>
    <property type="match status" value="1"/>
</dbReference>
<dbReference type="InterPro" id="IPR022800">
    <property type="entry name" value="Spt4/RpoE2_Znf"/>
</dbReference>
<accession>A0A1E3Q0V2</accession>
<evidence type="ECO:0000313" key="10">
    <source>
        <dbReference type="EMBL" id="ODQ71230.1"/>
    </source>
</evidence>
<comment type="function">
    <text evidence="8">The SPT4-SPT5 complex mediates both activation and inhibition of transcription elongation, and plays a role in pre-mRNA processing. This complex seems to be important for the stability of the RNA polymerase II elongation machinery on the chromatin template but not for the inherent ability of this machinery to translocate down the gene.</text>
</comment>
<dbReference type="GO" id="GO:2000232">
    <property type="term" value="P:regulation of rRNA processing"/>
    <property type="evidence" value="ECO:0007669"/>
    <property type="project" value="EnsemblFungi"/>
</dbReference>
<dbReference type="AlphaFoldDB" id="A0A1E3Q0V2"/>
<dbReference type="GO" id="GO:0008298">
    <property type="term" value="P:intracellular mRNA localization"/>
    <property type="evidence" value="ECO:0007669"/>
    <property type="project" value="EnsemblFungi"/>
</dbReference>
<evidence type="ECO:0000256" key="2">
    <source>
        <dbReference type="ARBA" id="ARBA00004584"/>
    </source>
</evidence>
<name>A0A1E3Q0V2_LIPST</name>
<dbReference type="GO" id="GO:2001209">
    <property type="term" value="P:positive regulation of transcription elongation by RNA polymerase I"/>
    <property type="evidence" value="ECO:0007669"/>
    <property type="project" value="EnsemblFungi"/>
</dbReference>
<gene>
    <name evidence="10" type="ORF">LIPSTDRAFT_73854</name>
</gene>
<evidence type="ECO:0000256" key="8">
    <source>
        <dbReference type="PIRNR" id="PIRNR025023"/>
    </source>
</evidence>
<keyword evidence="11" id="KW-1185">Reference proteome</keyword>
<dbReference type="CDD" id="cd07973">
    <property type="entry name" value="Spt4"/>
    <property type="match status" value="1"/>
</dbReference>
<dbReference type="OrthoDB" id="248751at2759"/>
<dbReference type="GO" id="GO:0031934">
    <property type="term" value="C:mating-type region heterochromatin"/>
    <property type="evidence" value="ECO:0007669"/>
    <property type="project" value="EnsemblFungi"/>
</dbReference>
<feature type="domain" description="Spt4/RpoE2 zinc finger" evidence="9">
    <location>
        <begin position="6"/>
        <end position="83"/>
    </location>
</feature>
<dbReference type="InterPro" id="IPR029040">
    <property type="entry name" value="RPABC4/Spt4"/>
</dbReference>
<dbReference type="GO" id="GO:0032044">
    <property type="term" value="C:DSIF complex"/>
    <property type="evidence" value="ECO:0007669"/>
    <property type="project" value="EnsemblFungi"/>
</dbReference>
<comment type="similarity">
    <text evidence="3 8">Belongs to the SPT4 family.</text>
</comment>
<keyword evidence="5 8" id="KW-0804">Transcription</keyword>
<dbReference type="GO" id="GO:0033553">
    <property type="term" value="C:rDNA heterochromatin"/>
    <property type="evidence" value="ECO:0007669"/>
    <property type="project" value="EnsemblFungi"/>
</dbReference>
<keyword evidence="6 8" id="KW-0539">Nucleus</keyword>
<evidence type="ECO:0000256" key="1">
    <source>
        <dbReference type="ARBA" id="ARBA00004123"/>
    </source>
</evidence>
<keyword evidence="7" id="KW-0137">Centromere</keyword>
<dbReference type="GO" id="GO:2001208">
    <property type="term" value="P:negative regulation of transcription elongation by RNA polymerase I"/>
    <property type="evidence" value="ECO:0007669"/>
    <property type="project" value="EnsemblFungi"/>
</dbReference>
<dbReference type="GO" id="GO:0000993">
    <property type="term" value="F:RNA polymerase II complex binding"/>
    <property type="evidence" value="ECO:0007669"/>
    <property type="project" value="EnsemblFungi"/>
</dbReference>
<dbReference type="GO" id="GO:0010507">
    <property type="term" value="P:negative regulation of autophagy"/>
    <property type="evidence" value="ECO:0007669"/>
    <property type="project" value="EnsemblFungi"/>
</dbReference>
<dbReference type="GO" id="GO:0140673">
    <property type="term" value="P:transcription elongation-coupled chromatin remodeling"/>
    <property type="evidence" value="ECO:0007669"/>
    <property type="project" value="InterPro"/>
</dbReference>
<evidence type="ECO:0000256" key="6">
    <source>
        <dbReference type="ARBA" id="ARBA00023242"/>
    </source>
</evidence>
<dbReference type="GO" id="GO:0000776">
    <property type="term" value="C:kinetochore"/>
    <property type="evidence" value="ECO:0007669"/>
    <property type="project" value="EnsemblFungi"/>
</dbReference>
<dbReference type="PANTHER" id="PTHR12882:SF1">
    <property type="entry name" value="TRANSCRIPTION ELONGATION FACTOR SPT4"/>
    <property type="match status" value="1"/>
</dbReference>
<dbReference type="SUPFAM" id="SSF63393">
    <property type="entry name" value="RNA polymerase subunits"/>
    <property type="match status" value="1"/>
</dbReference>
<evidence type="ECO:0000256" key="4">
    <source>
        <dbReference type="ARBA" id="ARBA00020182"/>
    </source>
</evidence>
<dbReference type="GO" id="GO:0044877">
    <property type="term" value="F:protein-containing complex binding"/>
    <property type="evidence" value="ECO:0007669"/>
    <property type="project" value="EnsemblFungi"/>
</dbReference>
<dbReference type="GO" id="GO:0008270">
    <property type="term" value="F:zinc ion binding"/>
    <property type="evidence" value="ECO:0007669"/>
    <property type="project" value="InterPro"/>
</dbReference>
<dbReference type="PANTHER" id="PTHR12882">
    <property type="entry name" value="SUPPRESSOR OF TY 4"/>
    <property type="match status" value="1"/>
</dbReference>
<evidence type="ECO:0000259" key="9">
    <source>
        <dbReference type="SMART" id="SM01389"/>
    </source>
</evidence>
<dbReference type="Proteomes" id="UP000094385">
    <property type="component" value="Unassembled WGS sequence"/>
</dbReference>
<dbReference type="GO" id="GO:0006370">
    <property type="term" value="P:7-methylguanosine mRNA capping"/>
    <property type="evidence" value="ECO:0007669"/>
    <property type="project" value="EnsemblFungi"/>
</dbReference>
<dbReference type="GO" id="GO:0090262">
    <property type="term" value="P:regulation of transcription-coupled nucleotide-excision repair"/>
    <property type="evidence" value="ECO:0007669"/>
    <property type="project" value="EnsemblFungi"/>
</dbReference>
<evidence type="ECO:0000256" key="5">
    <source>
        <dbReference type="ARBA" id="ARBA00023163"/>
    </source>
</evidence>
<evidence type="ECO:0000313" key="11">
    <source>
        <dbReference type="Proteomes" id="UP000094385"/>
    </source>
</evidence>
<proteinExistence type="inferred from homology"/>
<dbReference type="GO" id="GO:0003727">
    <property type="term" value="F:single-stranded RNA binding"/>
    <property type="evidence" value="ECO:0007669"/>
    <property type="project" value="EnsemblFungi"/>
</dbReference>
<dbReference type="InterPro" id="IPR009287">
    <property type="entry name" value="Spt4"/>
</dbReference>
<dbReference type="SMART" id="SM01389">
    <property type="entry name" value="Spt4"/>
    <property type="match status" value="1"/>
</dbReference>
<dbReference type="Gene3D" id="3.30.40.210">
    <property type="match status" value="1"/>
</dbReference>
<reference evidence="10 11" key="1">
    <citation type="journal article" date="2016" name="Proc. Natl. Acad. Sci. U.S.A.">
        <title>Comparative genomics of biotechnologically important yeasts.</title>
        <authorList>
            <person name="Riley R."/>
            <person name="Haridas S."/>
            <person name="Wolfe K.H."/>
            <person name="Lopes M.R."/>
            <person name="Hittinger C.T."/>
            <person name="Goeker M."/>
            <person name="Salamov A.A."/>
            <person name="Wisecaver J.H."/>
            <person name="Long T.M."/>
            <person name="Calvey C.H."/>
            <person name="Aerts A.L."/>
            <person name="Barry K.W."/>
            <person name="Choi C."/>
            <person name="Clum A."/>
            <person name="Coughlan A.Y."/>
            <person name="Deshpande S."/>
            <person name="Douglass A.P."/>
            <person name="Hanson S.J."/>
            <person name="Klenk H.-P."/>
            <person name="LaButti K.M."/>
            <person name="Lapidus A."/>
            <person name="Lindquist E.A."/>
            <person name="Lipzen A.M."/>
            <person name="Meier-Kolthoff J.P."/>
            <person name="Ohm R.A."/>
            <person name="Otillar R.P."/>
            <person name="Pangilinan J.L."/>
            <person name="Peng Y."/>
            <person name="Rokas A."/>
            <person name="Rosa C.A."/>
            <person name="Scheuner C."/>
            <person name="Sibirny A.A."/>
            <person name="Slot J.C."/>
            <person name="Stielow J.B."/>
            <person name="Sun H."/>
            <person name="Kurtzman C.P."/>
            <person name="Blackwell M."/>
            <person name="Grigoriev I.V."/>
            <person name="Jeffries T.W."/>
        </authorList>
    </citation>
    <scope>NUCLEOTIDE SEQUENCE [LARGE SCALE GENOMIC DNA]</scope>
    <source>
        <strain evidence="10 11">NRRL Y-11557</strain>
    </source>
</reference>
<dbReference type="InterPro" id="IPR038510">
    <property type="entry name" value="Spt4_sf"/>
</dbReference>
<dbReference type="EMBL" id="KV454298">
    <property type="protein sequence ID" value="ODQ71230.1"/>
    <property type="molecule type" value="Genomic_DNA"/>
</dbReference>
<comment type="subcellular location">
    <subcellularLocation>
        <location evidence="2">Chromosome</location>
        <location evidence="2">Centromere</location>
    </subcellularLocation>
    <subcellularLocation>
        <location evidence="1 8">Nucleus</location>
    </subcellularLocation>
</comment>
<organism evidence="10 11">
    <name type="scientific">Lipomyces starkeyi NRRL Y-11557</name>
    <dbReference type="NCBI Taxonomy" id="675824"/>
    <lineage>
        <taxon>Eukaryota</taxon>
        <taxon>Fungi</taxon>
        <taxon>Dikarya</taxon>
        <taxon>Ascomycota</taxon>
        <taxon>Saccharomycotina</taxon>
        <taxon>Lipomycetes</taxon>
        <taxon>Lipomycetales</taxon>
        <taxon>Lipomycetaceae</taxon>
        <taxon>Lipomyces</taxon>
    </lineage>
</organism>